<evidence type="ECO:0000256" key="3">
    <source>
        <dbReference type="RuleBase" id="RU003651"/>
    </source>
</evidence>
<dbReference type="GO" id="GO:0016887">
    <property type="term" value="F:ATP hydrolysis activity"/>
    <property type="evidence" value="ECO:0007669"/>
    <property type="project" value="InterPro"/>
</dbReference>
<dbReference type="RefSeq" id="WP_204077892.1">
    <property type="nucleotide sequence ID" value="NZ_BOOP01000043.1"/>
</dbReference>
<keyword evidence="2 3" id="KW-0067">ATP-binding</keyword>
<gene>
    <name evidence="5" type="ORF">Pph01_74810</name>
</gene>
<dbReference type="CDD" id="cd04301">
    <property type="entry name" value="NAT_SF"/>
    <property type="match status" value="1"/>
</dbReference>
<dbReference type="InterPro" id="IPR016181">
    <property type="entry name" value="Acyl_CoA_acyltransferase"/>
</dbReference>
<comment type="caution">
    <text evidence="5">The sequence shown here is derived from an EMBL/GenBank/DDBJ whole genome shotgun (WGS) entry which is preliminary data.</text>
</comment>
<dbReference type="PROSITE" id="PS51186">
    <property type="entry name" value="GNAT"/>
    <property type="match status" value="1"/>
</dbReference>
<sequence length="415" mass="45531">MIRLLEEPPDTPAEPVVTLAEAVAALRGGMPAVVASVGCEIVGAAVSLTSGERAWVLRMAINREWRHHGIGSGLLAALEERLAKRRVRRIGALLPPHEIGEAAFLNSGYTSRPDITYFEKALPLARAEDTILDQIGGAVPETGLWERIAGMEAEKAVIERRLVLPLENRELAERYGVEPPRAVVLFGPPGTGKTTFARAVASRLRWPFVEVFPYQLAADPNGVATALRQLFSRVDHLDQIVLFFDEAEEIASQRRDPASLTHRITNELLKLIPIFRRRDRRLLVCATNAVRSMDPAFLRPGRFDYLIPVGPPDADARRAIWARYIGAGGLARVNLDELVEASARFTPADIEYAARTAAQAAFERHLTTADGRSGPGEGPAWDTGDYLDAIASTRSSLTDEDIKAFNHDLRAAARM</sequence>
<comment type="similarity">
    <text evidence="3">Belongs to the AAA ATPase family.</text>
</comment>
<dbReference type="SMART" id="SM00382">
    <property type="entry name" value="AAA"/>
    <property type="match status" value="1"/>
</dbReference>
<organism evidence="5 6">
    <name type="scientific">Planotetraspora phitsanulokensis</name>
    <dbReference type="NCBI Taxonomy" id="575192"/>
    <lineage>
        <taxon>Bacteria</taxon>
        <taxon>Bacillati</taxon>
        <taxon>Actinomycetota</taxon>
        <taxon>Actinomycetes</taxon>
        <taxon>Streptosporangiales</taxon>
        <taxon>Streptosporangiaceae</taxon>
        <taxon>Planotetraspora</taxon>
    </lineage>
</organism>
<dbReference type="InterPro" id="IPR050168">
    <property type="entry name" value="AAA_ATPase_domain"/>
</dbReference>
<evidence type="ECO:0000256" key="2">
    <source>
        <dbReference type="ARBA" id="ARBA00022840"/>
    </source>
</evidence>
<dbReference type="SUPFAM" id="SSF52540">
    <property type="entry name" value="P-loop containing nucleoside triphosphate hydrolases"/>
    <property type="match status" value="1"/>
</dbReference>
<dbReference type="Gene3D" id="3.40.50.300">
    <property type="entry name" value="P-loop containing nucleotide triphosphate hydrolases"/>
    <property type="match status" value="1"/>
</dbReference>
<dbReference type="EMBL" id="BOOP01000043">
    <property type="protein sequence ID" value="GII42478.1"/>
    <property type="molecule type" value="Genomic_DNA"/>
</dbReference>
<feature type="domain" description="N-acetyltransferase" evidence="4">
    <location>
        <begin position="1"/>
        <end position="129"/>
    </location>
</feature>
<dbReference type="PANTHER" id="PTHR23077">
    <property type="entry name" value="AAA-FAMILY ATPASE"/>
    <property type="match status" value="1"/>
</dbReference>
<dbReference type="Gene3D" id="3.40.630.30">
    <property type="match status" value="1"/>
</dbReference>
<dbReference type="InterPro" id="IPR003593">
    <property type="entry name" value="AAA+_ATPase"/>
</dbReference>
<dbReference type="Pfam" id="PF00583">
    <property type="entry name" value="Acetyltransf_1"/>
    <property type="match status" value="1"/>
</dbReference>
<accession>A0A8J3UBN8</accession>
<dbReference type="InterPro" id="IPR027417">
    <property type="entry name" value="P-loop_NTPase"/>
</dbReference>
<keyword evidence="1 3" id="KW-0547">Nucleotide-binding</keyword>
<proteinExistence type="inferred from homology"/>
<name>A0A8J3UBN8_9ACTN</name>
<evidence type="ECO:0000259" key="4">
    <source>
        <dbReference type="PROSITE" id="PS51186"/>
    </source>
</evidence>
<dbReference type="InterPro" id="IPR003959">
    <property type="entry name" value="ATPase_AAA_core"/>
</dbReference>
<dbReference type="SUPFAM" id="SSF55729">
    <property type="entry name" value="Acyl-CoA N-acyltransferases (Nat)"/>
    <property type="match status" value="1"/>
</dbReference>
<dbReference type="CDD" id="cd19481">
    <property type="entry name" value="RecA-like_protease"/>
    <property type="match status" value="1"/>
</dbReference>
<dbReference type="PANTHER" id="PTHR23077:SF171">
    <property type="entry name" value="NUCLEAR VALOSIN-CONTAINING PROTEIN-LIKE"/>
    <property type="match status" value="1"/>
</dbReference>
<dbReference type="InterPro" id="IPR003960">
    <property type="entry name" value="ATPase_AAA_CS"/>
</dbReference>
<dbReference type="Pfam" id="PF00004">
    <property type="entry name" value="AAA"/>
    <property type="match status" value="1"/>
</dbReference>
<evidence type="ECO:0000313" key="5">
    <source>
        <dbReference type="EMBL" id="GII42478.1"/>
    </source>
</evidence>
<dbReference type="Gene3D" id="1.10.8.60">
    <property type="match status" value="1"/>
</dbReference>
<keyword evidence="6" id="KW-1185">Reference proteome</keyword>
<dbReference type="Proteomes" id="UP000622547">
    <property type="component" value="Unassembled WGS sequence"/>
</dbReference>
<dbReference type="GO" id="GO:0005524">
    <property type="term" value="F:ATP binding"/>
    <property type="evidence" value="ECO:0007669"/>
    <property type="project" value="UniProtKB-KW"/>
</dbReference>
<dbReference type="InterPro" id="IPR000182">
    <property type="entry name" value="GNAT_dom"/>
</dbReference>
<reference evidence="5 6" key="1">
    <citation type="submission" date="2021-01" db="EMBL/GenBank/DDBJ databases">
        <title>Whole genome shotgun sequence of Planotetraspora phitsanulokensis NBRC 104273.</title>
        <authorList>
            <person name="Komaki H."/>
            <person name="Tamura T."/>
        </authorList>
    </citation>
    <scope>NUCLEOTIDE SEQUENCE [LARGE SCALE GENOMIC DNA]</scope>
    <source>
        <strain evidence="5 6">NBRC 104273</strain>
    </source>
</reference>
<dbReference type="GO" id="GO:0016747">
    <property type="term" value="F:acyltransferase activity, transferring groups other than amino-acyl groups"/>
    <property type="evidence" value="ECO:0007669"/>
    <property type="project" value="InterPro"/>
</dbReference>
<evidence type="ECO:0000313" key="6">
    <source>
        <dbReference type="Proteomes" id="UP000622547"/>
    </source>
</evidence>
<protein>
    <recommendedName>
        <fullName evidence="4">N-acetyltransferase domain-containing protein</fullName>
    </recommendedName>
</protein>
<dbReference type="AlphaFoldDB" id="A0A8J3UBN8"/>
<evidence type="ECO:0000256" key="1">
    <source>
        <dbReference type="ARBA" id="ARBA00022741"/>
    </source>
</evidence>
<dbReference type="PROSITE" id="PS00674">
    <property type="entry name" value="AAA"/>
    <property type="match status" value="1"/>
</dbReference>